<feature type="domain" description="LRRCT" evidence="3">
    <location>
        <begin position="574"/>
        <end position="584"/>
    </location>
</feature>
<dbReference type="InterPro" id="IPR000483">
    <property type="entry name" value="Cys-rich_flank_reg_C"/>
</dbReference>
<proteinExistence type="predicted"/>
<feature type="domain" description="LRRCT" evidence="3">
    <location>
        <begin position="399"/>
        <end position="408"/>
    </location>
</feature>
<dbReference type="Pfam" id="PF01463">
    <property type="entry name" value="LRRCT"/>
    <property type="match status" value="4"/>
</dbReference>
<dbReference type="PANTHER" id="PTHR41142">
    <property type="entry name" value="SI:DKEY-16J16.4"/>
    <property type="match status" value="1"/>
</dbReference>
<evidence type="ECO:0000259" key="3">
    <source>
        <dbReference type="Pfam" id="PF01463"/>
    </source>
</evidence>
<dbReference type="PANTHER" id="PTHR41142:SF1">
    <property type="entry name" value="SI:DKEY-16J16.4"/>
    <property type="match status" value="1"/>
</dbReference>
<evidence type="ECO:0000313" key="4">
    <source>
        <dbReference type="EMBL" id="CAL1574680.1"/>
    </source>
</evidence>
<keyword evidence="1" id="KW-0433">Leucine-rich repeat</keyword>
<dbReference type="EMBL" id="OZ035834">
    <property type="protein sequence ID" value="CAL1574680.1"/>
    <property type="molecule type" value="Genomic_DNA"/>
</dbReference>
<evidence type="ECO:0000256" key="2">
    <source>
        <dbReference type="SAM" id="MobiDB-lite"/>
    </source>
</evidence>
<organism evidence="4 5">
    <name type="scientific">Knipowitschia caucasica</name>
    <name type="common">Caucasian dwarf goby</name>
    <name type="synonym">Pomatoschistus caucasicus</name>
    <dbReference type="NCBI Taxonomy" id="637954"/>
    <lineage>
        <taxon>Eukaryota</taxon>
        <taxon>Metazoa</taxon>
        <taxon>Chordata</taxon>
        <taxon>Craniata</taxon>
        <taxon>Vertebrata</taxon>
        <taxon>Euteleostomi</taxon>
        <taxon>Actinopterygii</taxon>
        <taxon>Neopterygii</taxon>
        <taxon>Teleostei</taxon>
        <taxon>Neoteleostei</taxon>
        <taxon>Acanthomorphata</taxon>
        <taxon>Gobiaria</taxon>
        <taxon>Gobiiformes</taxon>
        <taxon>Gobioidei</taxon>
        <taxon>Gobiidae</taxon>
        <taxon>Gobiinae</taxon>
        <taxon>Knipowitschia</taxon>
    </lineage>
</organism>
<gene>
    <name evidence="4" type="ORF">KC01_LOCUS6381</name>
</gene>
<evidence type="ECO:0000313" key="5">
    <source>
        <dbReference type="Proteomes" id="UP001497482"/>
    </source>
</evidence>
<sequence length="663" mass="72790">MASLTRCIMCLPQISYHGSAEGGESDDSEGENQELAQIDRERRRNCGLTPLATNQQHNQSPLSPARLRRLRLLLDANLDRHSSEEELERISCGDNRKWVSAFHGRHGDYHSSASSDEEVRELCGCGSPAGSRAVEPGACLTTAPSPVLFSSSPPRTLKPPSMRFQLQVVQPVTRPIILSHFDQAAPYRKYRHSYGGEQGRPSLDLEKMQQKMLLKKNWGGKTRTLKIRNLSSSRPPPRYTYDPSIFAFRSLSTAPPCSPLNPSEDPACSYPSKCPDVVPIFRSFKLNEQHVTCEDLSLRPKVCVAKCQSPPSLRRKVPESSISASQSARLLHLCVAKCQSLPSLRRKVPESPISASQSARVPHLCVAKCQTPPSLRRKVPDSSISASQSARVSHLCVTKCQSPPSLRRKVPESTISASQSARVPHLCVAKCQSPPSLRRKVPESPISASQSARLLHLSVAKGQGPLSLRRKVPESPISASQRARVPYLCVAKCQTPPSLRRKVPDVPHLCVTKCQSPLSLRRKVPDFSISASQSAKVPHLSVAKGQGPPSLRRKVPDSSISASQSARVPHLCVAKCQSPPSLRRKVPESPSLRRKVPESPSLRRKVPESSISASQSARVLHLCVAKCQTPPSLRRKVPAGQMPSVCFPNLSQKKRCRVFLISL</sequence>
<dbReference type="AlphaFoldDB" id="A0AAV2JG21"/>
<keyword evidence="5" id="KW-1185">Reference proteome</keyword>
<accession>A0AAV2JG21</accession>
<reference evidence="4 5" key="1">
    <citation type="submission" date="2024-04" db="EMBL/GenBank/DDBJ databases">
        <authorList>
            <person name="Waldvogel A.-M."/>
            <person name="Schoenle A."/>
        </authorList>
    </citation>
    <scope>NUCLEOTIDE SEQUENCE [LARGE SCALE GENOMIC DNA]</scope>
</reference>
<feature type="domain" description="LRRCT" evidence="3">
    <location>
        <begin position="305"/>
        <end position="315"/>
    </location>
</feature>
<name>A0AAV2JG21_KNICA</name>
<feature type="region of interest" description="Disordered" evidence="2">
    <location>
        <begin position="579"/>
        <end position="610"/>
    </location>
</feature>
<evidence type="ECO:0000256" key="1">
    <source>
        <dbReference type="ARBA" id="ARBA00022614"/>
    </source>
</evidence>
<feature type="domain" description="LRRCT" evidence="3">
    <location>
        <begin position="429"/>
        <end position="439"/>
    </location>
</feature>
<feature type="region of interest" description="Disordered" evidence="2">
    <location>
        <begin position="535"/>
        <end position="563"/>
    </location>
</feature>
<dbReference type="Proteomes" id="UP001497482">
    <property type="component" value="Chromosome 12"/>
</dbReference>
<protein>
    <recommendedName>
        <fullName evidence="3">LRRCT domain-containing protein</fullName>
    </recommendedName>
</protein>